<reference evidence="2 3" key="1">
    <citation type="journal article" date="2020" name="BMC Genomics">
        <title>Intraspecific diversification of the crop wild relative Brassica cretica Lam. using demographic model selection.</title>
        <authorList>
            <person name="Kioukis A."/>
            <person name="Michalopoulou V.A."/>
            <person name="Briers L."/>
            <person name="Pirintsos S."/>
            <person name="Studholme D.J."/>
            <person name="Pavlidis P."/>
            <person name="Sarris P.F."/>
        </authorList>
    </citation>
    <scope>NUCLEOTIDE SEQUENCE [LARGE SCALE GENOMIC DNA]</scope>
    <source>
        <strain evidence="3">cv. PFS-1207/04</strain>
    </source>
</reference>
<comment type="caution">
    <text evidence="2">The sequence shown here is derived from an EMBL/GenBank/DDBJ whole genome shotgun (WGS) entry which is preliminary data.</text>
</comment>
<keyword evidence="3" id="KW-1185">Reference proteome</keyword>
<feature type="region of interest" description="Disordered" evidence="1">
    <location>
        <begin position="27"/>
        <end position="68"/>
    </location>
</feature>
<dbReference type="InterPro" id="IPR021109">
    <property type="entry name" value="Peptidase_aspartic_dom_sf"/>
</dbReference>
<accession>A0ABQ7EP33</accession>
<dbReference type="Gene3D" id="2.40.70.10">
    <property type="entry name" value="Acid Proteases"/>
    <property type="match status" value="1"/>
</dbReference>
<feature type="compositionally biased region" description="Polar residues" evidence="1">
    <location>
        <begin position="33"/>
        <end position="68"/>
    </location>
</feature>
<evidence type="ECO:0000256" key="1">
    <source>
        <dbReference type="SAM" id="MobiDB-lite"/>
    </source>
</evidence>
<evidence type="ECO:0000313" key="3">
    <source>
        <dbReference type="Proteomes" id="UP000266723"/>
    </source>
</evidence>
<dbReference type="Proteomes" id="UP000266723">
    <property type="component" value="Unassembled WGS sequence"/>
</dbReference>
<sequence>MPNSNRSNKEKSLFFTDSALLEHTIRKEKRSTSIDNNIHSSADSSRQTSTNTPNLSNDSCGLPPVNTSTRTLIDIRPRDMVATLILERDENGDLHDHEGHLRIAAGQRLDDQRAVILDQDDDIAAAVQDNLISTSETPIDNISEKSEDAAELMQVDQDTMGRTLRKRKEKVPKHMKKGANDKEMESFRNRILRIPLDKPFEEAYFTHMLWMFFTETKETEEDIRRMFHQVREKIRQRITLKTKSDTKFFLIPCLIGCIDYPSALSDTGSSVSTLSKVMADHLGLKIELLKDSFTFVDCSQRNSGGFIRNLETNKLCLTLIDPTVYYDLVRVVKKQTGYKEIGDNPKFIAACHCNHEADEESITTKHELSINEKFVATIDNDHANEINDFLEGSINSWENDYYQPCFAVNTATPSKMKMSAMEHDEYDDG</sequence>
<name>A0ABQ7EP33_BRACR</name>
<organism evidence="2 3">
    <name type="scientific">Brassica cretica</name>
    <name type="common">Mustard</name>
    <dbReference type="NCBI Taxonomy" id="69181"/>
    <lineage>
        <taxon>Eukaryota</taxon>
        <taxon>Viridiplantae</taxon>
        <taxon>Streptophyta</taxon>
        <taxon>Embryophyta</taxon>
        <taxon>Tracheophyta</taxon>
        <taxon>Spermatophyta</taxon>
        <taxon>Magnoliopsida</taxon>
        <taxon>eudicotyledons</taxon>
        <taxon>Gunneridae</taxon>
        <taxon>Pentapetalae</taxon>
        <taxon>rosids</taxon>
        <taxon>malvids</taxon>
        <taxon>Brassicales</taxon>
        <taxon>Brassicaceae</taxon>
        <taxon>Brassiceae</taxon>
        <taxon>Brassica</taxon>
    </lineage>
</organism>
<evidence type="ECO:0000313" key="2">
    <source>
        <dbReference type="EMBL" id="KAF3604801.1"/>
    </source>
</evidence>
<proteinExistence type="predicted"/>
<dbReference type="EMBL" id="QGKV02000297">
    <property type="protein sequence ID" value="KAF3604801.1"/>
    <property type="molecule type" value="Genomic_DNA"/>
</dbReference>
<evidence type="ECO:0008006" key="4">
    <source>
        <dbReference type="Google" id="ProtNLM"/>
    </source>
</evidence>
<gene>
    <name evidence="2" type="ORF">DY000_02047976</name>
</gene>
<protein>
    <recommendedName>
        <fullName evidence="4">Aspartic peptidase DDI1-type domain-containing protein</fullName>
    </recommendedName>
</protein>